<dbReference type="PANTHER" id="PTHR14614">
    <property type="entry name" value="HEPATOCELLULAR CARCINOMA-ASSOCIATED ANTIGEN"/>
    <property type="match status" value="1"/>
</dbReference>
<gene>
    <name evidence="1" type="ORF">B0A50_00125</name>
</gene>
<accession>A0A4U0UHU4</accession>
<name>A0A4U0UHU4_9PEZI</name>
<reference evidence="1 2" key="1">
    <citation type="submission" date="2017-03" db="EMBL/GenBank/DDBJ databases">
        <title>Genomes of endolithic fungi from Antarctica.</title>
        <authorList>
            <person name="Coleine C."/>
            <person name="Masonjones S."/>
            <person name="Stajich J.E."/>
        </authorList>
    </citation>
    <scope>NUCLEOTIDE SEQUENCE [LARGE SCALE GENOMIC DNA]</scope>
    <source>
        <strain evidence="1 2">CCFEE 6315</strain>
    </source>
</reference>
<proteinExistence type="predicted"/>
<dbReference type="PANTHER" id="PTHR14614:SF156">
    <property type="entry name" value="PROTEIN-LYSINE N-METHYLTRANSFERASE EFM2"/>
    <property type="match status" value="1"/>
</dbReference>
<comment type="caution">
    <text evidence="1">The sequence shown here is derived from an EMBL/GenBank/DDBJ whole genome shotgun (WGS) entry which is preliminary data.</text>
</comment>
<organism evidence="1 2">
    <name type="scientific">Salinomyces thailandicus</name>
    <dbReference type="NCBI Taxonomy" id="706561"/>
    <lineage>
        <taxon>Eukaryota</taxon>
        <taxon>Fungi</taxon>
        <taxon>Dikarya</taxon>
        <taxon>Ascomycota</taxon>
        <taxon>Pezizomycotina</taxon>
        <taxon>Dothideomycetes</taxon>
        <taxon>Dothideomycetidae</taxon>
        <taxon>Mycosphaerellales</taxon>
        <taxon>Teratosphaeriaceae</taxon>
        <taxon>Salinomyces</taxon>
    </lineage>
</organism>
<dbReference type="Pfam" id="PF10294">
    <property type="entry name" value="Methyltransf_16"/>
    <property type="match status" value="1"/>
</dbReference>
<evidence type="ECO:0000313" key="1">
    <source>
        <dbReference type="EMBL" id="TKA34145.1"/>
    </source>
</evidence>
<keyword evidence="2" id="KW-1185">Reference proteome</keyword>
<dbReference type="SUPFAM" id="SSF53335">
    <property type="entry name" value="S-adenosyl-L-methionine-dependent methyltransferases"/>
    <property type="match status" value="1"/>
</dbReference>
<dbReference type="Gene3D" id="3.40.50.150">
    <property type="entry name" value="Vaccinia Virus protein VP39"/>
    <property type="match status" value="1"/>
</dbReference>
<sequence length="258" mass="28144">MSTRTRLSYNINLNPTTNFTIHIADPSSITADNLALATWGSAEVLANTLHKLPDIHLSPRTSPSEQATNTNDDAPLISVLELGAGTGIAGLAAACIWRTPVILTDLPLLVPNLQANIELNNDLLAKHSGLAHSGTLDWSEPSILHLTGSSQTTTTAAGQQTQRARVLLAADTVYSDEHPPLLTQTIVARLELSALARVVLCYPLRIGYLDHIRALWEALEEAGLSSRAEGRERVDESWEEDVEYEWVVWGWSSEKLRA</sequence>
<dbReference type="Proteomes" id="UP000308549">
    <property type="component" value="Unassembled WGS sequence"/>
</dbReference>
<dbReference type="InterPro" id="IPR019410">
    <property type="entry name" value="Methyltransf_16"/>
</dbReference>
<dbReference type="EMBL" id="NAJL01000001">
    <property type="protein sequence ID" value="TKA34145.1"/>
    <property type="molecule type" value="Genomic_DNA"/>
</dbReference>
<dbReference type="GO" id="GO:0008757">
    <property type="term" value="F:S-adenosylmethionine-dependent methyltransferase activity"/>
    <property type="evidence" value="ECO:0007669"/>
    <property type="project" value="UniProtKB-ARBA"/>
</dbReference>
<protein>
    <submittedName>
        <fullName evidence="1">Uncharacterized protein</fullName>
    </submittedName>
</protein>
<dbReference type="OrthoDB" id="433955at2759"/>
<dbReference type="GO" id="GO:0005829">
    <property type="term" value="C:cytosol"/>
    <property type="evidence" value="ECO:0007669"/>
    <property type="project" value="TreeGrafter"/>
</dbReference>
<dbReference type="AlphaFoldDB" id="A0A4U0UHU4"/>
<dbReference type="InterPro" id="IPR029063">
    <property type="entry name" value="SAM-dependent_MTases_sf"/>
</dbReference>
<evidence type="ECO:0000313" key="2">
    <source>
        <dbReference type="Proteomes" id="UP000308549"/>
    </source>
</evidence>